<dbReference type="InterPro" id="IPR005225">
    <property type="entry name" value="Small_GTP-bd"/>
</dbReference>
<keyword evidence="2" id="KW-0547">Nucleotide-binding</keyword>
<dbReference type="PROSITE" id="PS51421">
    <property type="entry name" value="RAS"/>
    <property type="match status" value="1"/>
</dbReference>
<proteinExistence type="inferred from homology"/>
<dbReference type="FunFam" id="3.40.50.300:FF:001508">
    <property type="entry name" value="Small GTP-binding protein Rab28, putative"/>
    <property type="match status" value="1"/>
</dbReference>
<evidence type="ECO:0000313" key="4">
    <source>
        <dbReference type="WBParaSite" id="PTRK_0001639000.1"/>
    </source>
</evidence>
<dbReference type="PANTHER" id="PTHR47978">
    <property type="match status" value="1"/>
</dbReference>
<comment type="similarity">
    <text evidence="1">Belongs to the small GTPase superfamily. Rab family.</text>
</comment>
<protein>
    <submittedName>
        <fullName evidence="4">Ras-related protein Rab-28</fullName>
    </submittedName>
</protein>
<dbReference type="SMART" id="SM00176">
    <property type="entry name" value="RAN"/>
    <property type="match status" value="1"/>
</dbReference>
<dbReference type="STRING" id="131310.A0A0N5A438"/>
<dbReference type="PRINTS" id="PR00449">
    <property type="entry name" value="RASTRNSFRMNG"/>
</dbReference>
<reference evidence="4" key="1">
    <citation type="submission" date="2017-02" db="UniProtKB">
        <authorList>
            <consortium name="WormBaseParasite"/>
        </authorList>
    </citation>
    <scope>IDENTIFICATION</scope>
</reference>
<organism evidence="3 4">
    <name type="scientific">Parastrongyloides trichosuri</name>
    <name type="common">Possum-specific nematode worm</name>
    <dbReference type="NCBI Taxonomy" id="131310"/>
    <lineage>
        <taxon>Eukaryota</taxon>
        <taxon>Metazoa</taxon>
        <taxon>Ecdysozoa</taxon>
        <taxon>Nematoda</taxon>
        <taxon>Chromadorea</taxon>
        <taxon>Rhabditida</taxon>
        <taxon>Tylenchina</taxon>
        <taxon>Panagrolaimomorpha</taxon>
        <taxon>Strongyloidoidea</taxon>
        <taxon>Strongyloididae</taxon>
        <taxon>Parastrongyloides</taxon>
    </lineage>
</organism>
<dbReference type="WBParaSite" id="PTRK_0001639000.1">
    <property type="protein sequence ID" value="PTRK_0001639000.1"/>
    <property type="gene ID" value="PTRK_0001639000"/>
</dbReference>
<accession>A0A0N5A438</accession>
<evidence type="ECO:0000256" key="2">
    <source>
        <dbReference type="ARBA" id="ARBA00022741"/>
    </source>
</evidence>
<dbReference type="Gene3D" id="3.40.50.300">
    <property type="entry name" value="P-loop containing nucleotide triphosphate hydrolases"/>
    <property type="match status" value="1"/>
</dbReference>
<dbReference type="GO" id="GO:0005525">
    <property type="term" value="F:GTP binding"/>
    <property type="evidence" value="ECO:0007669"/>
    <property type="project" value="InterPro"/>
</dbReference>
<dbReference type="Proteomes" id="UP000038045">
    <property type="component" value="Unplaced"/>
</dbReference>
<dbReference type="InterPro" id="IPR001806">
    <property type="entry name" value="Small_GTPase"/>
</dbReference>
<evidence type="ECO:0000313" key="3">
    <source>
        <dbReference type="Proteomes" id="UP000038045"/>
    </source>
</evidence>
<dbReference type="InterPro" id="IPR027417">
    <property type="entry name" value="P-loop_NTPase"/>
</dbReference>
<evidence type="ECO:0000256" key="1">
    <source>
        <dbReference type="ARBA" id="ARBA00006270"/>
    </source>
</evidence>
<dbReference type="Pfam" id="PF00071">
    <property type="entry name" value="Ras"/>
    <property type="match status" value="1"/>
</dbReference>
<sequence length="246" mass="27086">MEDKDGAGDNNILSEIDADSEEEEIVSDGRCIKLVVLGDGSSGKTSICTQLCKKDFSKKYTQTFGVDFYSKKITLPGDIEVTLEVWDIGGQSVAAPMLEKYLYDADGVLLVYDVTNSASFANLQDWITVTKKYTKNYEKPLHMCLVGNKTDLEHRRAVRVEKHTKLAEQYDMSSHYISAKTGDSVALVFRQTAAEIIGIQLSKTDMESDITIIQAPVAVPTEQELKEVAARNALANQNNSAACSVQ</sequence>
<dbReference type="PROSITE" id="PS51419">
    <property type="entry name" value="RAB"/>
    <property type="match status" value="1"/>
</dbReference>
<dbReference type="SMART" id="SM00173">
    <property type="entry name" value="RAS"/>
    <property type="match status" value="1"/>
</dbReference>
<dbReference type="SMART" id="SM00174">
    <property type="entry name" value="RHO"/>
    <property type="match status" value="1"/>
</dbReference>
<dbReference type="AlphaFoldDB" id="A0A0N5A438"/>
<dbReference type="SUPFAM" id="SSF52540">
    <property type="entry name" value="P-loop containing nucleoside triphosphate hydrolases"/>
    <property type="match status" value="1"/>
</dbReference>
<dbReference type="SMART" id="SM00175">
    <property type="entry name" value="RAB"/>
    <property type="match status" value="1"/>
</dbReference>
<dbReference type="GO" id="GO:0003924">
    <property type="term" value="F:GTPase activity"/>
    <property type="evidence" value="ECO:0007669"/>
    <property type="project" value="InterPro"/>
</dbReference>
<name>A0A0N5A438_PARTI</name>
<keyword evidence="3" id="KW-1185">Reference proteome</keyword>
<dbReference type="NCBIfam" id="TIGR00231">
    <property type="entry name" value="small_GTP"/>
    <property type="match status" value="1"/>
</dbReference>